<keyword evidence="2 6" id="KW-0812">Transmembrane</keyword>
<dbReference type="Pfam" id="PF20684">
    <property type="entry name" value="Fung_rhodopsin"/>
    <property type="match status" value="1"/>
</dbReference>
<dbReference type="Proteomes" id="UP000226031">
    <property type="component" value="Unassembled WGS sequence"/>
</dbReference>
<evidence type="ECO:0000256" key="4">
    <source>
        <dbReference type="ARBA" id="ARBA00023136"/>
    </source>
</evidence>
<dbReference type="AlphaFoldDB" id="A0A2B7Z8S3"/>
<evidence type="ECO:0000259" key="7">
    <source>
        <dbReference type="Pfam" id="PF20684"/>
    </source>
</evidence>
<dbReference type="VEuPathDB" id="FungiDB:EMCG_09203"/>
<feature type="transmembrane region" description="Helical" evidence="6">
    <location>
        <begin position="132"/>
        <end position="161"/>
    </location>
</feature>
<proteinExistence type="inferred from homology"/>
<evidence type="ECO:0000256" key="5">
    <source>
        <dbReference type="ARBA" id="ARBA00038359"/>
    </source>
</evidence>
<comment type="similarity">
    <text evidence="5">Belongs to the SAT4 family.</text>
</comment>
<name>A0A2B7Z8S3_9EURO</name>
<feature type="transmembrane region" description="Helical" evidence="6">
    <location>
        <begin position="40"/>
        <end position="64"/>
    </location>
</feature>
<evidence type="ECO:0000256" key="2">
    <source>
        <dbReference type="ARBA" id="ARBA00022692"/>
    </source>
</evidence>
<feature type="domain" description="Rhodopsin" evidence="7">
    <location>
        <begin position="134"/>
        <end position="284"/>
    </location>
</feature>
<sequence>MVNPTSYSGAIWTLWGIGFITTVGRAILRFQIQNKYVAEDYLAFICLILLTTVTIFCALLEPIFGEILHYLLAGIDADQLPLSEFQQIVPNVIFGLKILFRYFHLSLLVWEGDVDNAVQRDASFLDDFMGGYIIVLKVVFALVLGGYLACILTVVLACIPISSNWSSVSRSCPMNAERMNITLKIAVGVDVGSDLLIMLLPLFLLMKARISTKQKIGLGCMFSLGLIIIAFSFVRFYEIKKVTRIRELDYAVLIQVPIRLSMWSQIEAAIALLVTNIPAFRSLIAPPGGIGIRPAEQFCGRPCYPPKSSGTRLSGGLETEGQKRIPASRVCRSSFEMHSLHSESSLYGSQAELREQAPGRSTPGIMRTMEVNVDSHSRGNELFVSHPFVPPT</sequence>
<dbReference type="GO" id="GO:0016020">
    <property type="term" value="C:membrane"/>
    <property type="evidence" value="ECO:0007669"/>
    <property type="project" value="UniProtKB-SubCell"/>
</dbReference>
<dbReference type="STRING" id="73230.A0A2B7Z8S3"/>
<evidence type="ECO:0000256" key="6">
    <source>
        <dbReference type="SAM" id="Phobius"/>
    </source>
</evidence>
<dbReference type="InterPro" id="IPR049326">
    <property type="entry name" value="Rhodopsin_dom_fungi"/>
</dbReference>
<evidence type="ECO:0000256" key="1">
    <source>
        <dbReference type="ARBA" id="ARBA00004141"/>
    </source>
</evidence>
<keyword evidence="4 6" id="KW-0472">Membrane</keyword>
<organism evidence="8 9">
    <name type="scientific">[Emmonsia] crescens</name>
    <dbReference type="NCBI Taxonomy" id="73230"/>
    <lineage>
        <taxon>Eukaryota</taxon>
        <taxon>Fungi</taxon>
        <taxon>Dikarya</taxon>
        <taxon>Ascomycota</taxon>
        <taxon>Pezizomycotina</taxon>
        <taxon>Eurotiomycetes</taxon>
        <taxon>Eurotiomycetidae</taxon>
        <taxon>Onygenales</taxon>
        <taxon>Ajellomycetaceae</taxon>
        <taxon>Emergomyces</taxon>
    </lineage>
</organism>
<comment type="caution">
    <text evidence="8">The sequence shown here is derived from an EMBL/GenBank/DDBJ whole genome shotgun (WGS) entry which is preliminary data.</text>
</comment>
<evidence type="ECO:0000256" key="3">
    <source>
        <dbReference type="ARBA" id="ARBA00022989"/>
    </source>
</evidence>
<dbReference type="EMBL" id="PDND01000226">
    <property type="protein sequence ID" value="PGH29603.1"/>
    <property type="molecule type" value="Genomic_DNA"/>
</dbReference>
<dbReference type="InterPro" id="IPR052337">
    <property type="entry name" value="SAT4-like"/>
</dbReference>
<dbReference type="PANTHER" id="PTHR33048:SF47">
    <property type="entry name" value="INTEGRAL MEMBRANE PROTEIN-RELATED"/>
    <property type="match status" value="1"/>
</dbReference>
<protein>
    <recommendedName>
        <fullName evidence="7">Rhodopsin domain-containing protein</fullName>
    </recommendedName>
</protein>
<feature type="transmembrane region" description="Helical" evidence="6">
    <location>
        <begin position="181"/>
        <end position="204"/>
    </location>
</feature>
<dbReference type="PANTHER" id="PTHR33048">
    <property type="entry name" value="PTH11-LIKE INTEGRAL MEMBRANE PROTEIN (AFU_ORTHOLOGUE AFUA_5G11245)"/>
    <property type="match status" value="1"/>
</dbReference>
<reference evidence="8 9" key="1">
    <citation type="submission" date="2017-10" db="EMBL/GenBank/DDBJ databases">
        <title>Comparative genomics in systemic dimorphic fungi from Ajellomycetaceae.</title>
        <authorList>
            <person name="Munoz J.F."/>
            <person name="Mcewen J.G."/>
            <person name="Clay O.K."/>
            <person name="Cuomo C.A."/>
        </authorList>
    </citation>
    <scope>NUCLEOTIDE SEQUENCE [LARGE SCALE GENOMIC DNA]</scope>
    <source>
        <strain evidence="8 9">UAMH4076</strain>
    </source>
</reference>
<comment type="subcellular location">
    <subcellularLocation>
        <location evidence="1">Membrane</location>
        <topology evidence="1">Multi-pass membrane protein</topology>
    </subcellularLocation>
</comment>
<keyword evidence="9" id="KW-1185">Reference proteome</keyword>
<accession>A0A2B7Z8S3</accession>
<feature type="transmembrane region" description="Helical" evidence="6">
    <location>
        <begin position="6"/>
        <end position="28"/>
    </location>
</feature>
<evidence type="ECO:0000313" key="8">
    <source>
        <dbReference type="EMBL" id="PGH29603.1"/>
    </source>
</evidence>
<evidence type="ECO:0000313" key="9">
    <source>
        <dbReference type="Proteomes" id="UP000226031"/>
    </source>
</evidence>
<keyword evidence="3 6" id="KW-1133">Transmembrane helix</keyword>
<gene>
    <name evidence="8" type="ORF">GX50_07636</name>
</gene>
<feature type="transmembrane region" description="Helical" evidence="6">
    <location>
        <begin position="216"/>
        <end position="237"/>
    </location>
</feature>